<protein>
    <submittedName>
        <fullName evidence="2">Uncharacterized protein</fullName>
    </submittedName>
</protein>
<comment type="caution">
    <text evidence="2">The sequence shown here is derived from an EMBL/GenBank/DDBJ whole genome shotgun (WGS) entry which is preliminary data.</text>
</comment>
<proteinExistence type="predicted"/>
<reference evidence="2" key="1">
    <citation type="submission" date="2021-05" db="EMBL/GenBank/DDBJ databases">
        <authorList>
            <person name="Arsene-Ploetze F."/>
        </authorList>
    </citation>
    <scope>NUCLEOTIDE SEQUENCE</scope>
    <source>
        <strain evidence="2">DSM 42138</strain>
    </source>
</reference>
<feature type="region of interest" description="Disordered" evidence="1">
    <location>
        <begin position="1"/>
        <end position="126"/>
    </location>
</feature>
<sequence>MPREVSFARMPPVKEPESARNGCGQRGGCPVGRPRISRAPVPWHVGEAKSNGLSKSTHVTCKLRREPRRVACRGAEEEAGKGDSGNQPSAGRGVQPGGRPGRDTHRGSGQPGGTGPAHRSDQPDRL</sequence>
<dbReference type="AlphaFoldDB" id="A0A9W4E0D2"/>
<evidence type="ECO:0000256" key="1">
    <source>
        <dbReference type="SAM" id="MobiDB-lite"/>
    </source>
</evidence>
<keyword evidence="3" id="KW-1185">Reference proteome</keyword>
<dbReference type="Proteomes" id="UP001152519">
    <property type="component" value="Unassembled WGS sequence"/>
</dbReference>
<organism evidence="2 3">
    <name type="scientific">Actinacidiphila cocklensis</name>
    <dbReference type="NCBI Taxonomy" id="887465"/>
    <lineage>
        <taxon>Bacteria</taxon>
        <taxon>Bacillati</taxon>
        <taxon>Actinomycetota</taxon>
        <taxon>Actinomycetes</taxon>
        <taxon>Kitasatosporales</taxon>
        <taxon>Streptomycetaceae</taxon>
        <taxon>Actinacidiphila</taxon>
    </lineage>
</organism>
<feature type="compositionally biased region" description="Basic residues" evidence="1">
    <location>
        <begin position="61"/>
        <end position="71"/>
    </location>
</feature>
<gene>
    <name evidence="2" type="ORF">SCOCK_100029</name>
</gene>
<evidence type="ECO:0000313" key="2">
    <source>
        <dbReference type="EMBL" id="CAG6390963.1"/>
    </source>
</evidence>
<dbReference type="EMBL" id="CAJSLV010000002">
    <property type="protein sequence ID" value="CAG6390963.1"/>
    <property type="molecule type" value="Genomic_DNA"/>
</dbReference>
<accession>A0A9W4E0D2</accession>
<name>A0A9W4E0D2_9ACTN</name>
<evidence type="ECO:0000313" key="3">
    <source>
        <dbReference type="Proteomes" id="UP001152519"/>
    </source>
</evidence>